<evidence type="ECO:0000256" key="1">
    <source>
        <dbReference type="SAM" id="MobiDB-lite"/>
    </source>
</evidence>
<name>A0AA50CSQ0_9HYPH</name>
<dbReference type="RefSeq" id="WP_306041794.1">
    <property type="nucleotide sequence ID" value="NZ_CP132309.1"/>
</dbReference>
<reference evidence="2 3" key="1">
    <citation type="submission" date="2023-08" db="EMBL/GenBank/DDBJ databases">
        <title>Pathogen: clinical or host-associated sample.</title>
        <authorList>
            <person name="Hergert J."/>
            <person name="Casey R."/>
            <person name="Wagner J."/>
            <person name="Young E.L."/>
            <person name="Oakeson K.F."/>
        </authorList>
    </citation>
    <scope>NUCLEOTIDE SEQUENCE [LARGE SCALE GENOMIC DNA]</scope>
    <source>
        <strain evidence="2 3">1760953</strain>
        <plasmid evidence="2 3">unnamed7</plasmid>
    </source>
</reference>
<organism evidence="2 3">
    <name type="scientific">Shinella sumterensis</name>
    <dbReference type="NCBI Taxonomy" id="1967501"/>
    <lineage>
        <taxon>Bacteria</taxon>
        <taxon>Pseudomonadati</taxon>
        <taxon>Pseudomonadota</taxon>
        <taxon>Alphaproteobacteria</taxon>
        <taxon>Hyphomicrobiales</taxon>
        <taxon>Rhizobiaceae</taxon>
        <taxon>Shinella</taxon>
    </lineage>
</organism>
<proteinExistence type="predicted"/>
<keyword evidence="2" id="KW-0614">Plasmid</keyword>
<dbReference type="Proteomes" id="UP001234585">
    <property type="component" value="Plasmid unnamed7"/>
</dbReference>
<evidence type="ECO:0008006" key="4">
    <source>
        <dbReference type="Google" id="ProtNLM"/>
    </source>
</evidence>
<evidence type="ECO:0000313" key="2">
    <source>
        <dbReference type="EMBL" id="WLS01363.1"/>
    </source>
</evidence>
<sequence>MTNQRIPLDLSGFDPQPKSLSKETKEEIAEQAAISGFTTRHADRKAEASKPAPKQAARPLAPPIAADAQEPMRRGRKRSTNRNVPFAVKLKLETNNAIYRLAEDLDCTAIAEVIELALGALEQEIADGTNPRERATRQAAAVQ</sequence>
<protein>
    <recommendedName>
        <fullName evidence="4">Stability/partitioning determinant</fullName>
    </recommendedName>
</protein>
<feature type="region of interest" description="Disordered" evidence="1">
    <location>
        <begin position="1"/>
        <end position="82"/>
    </location>
</feature>
<gene>
    <name evidence="2" type="ORF">Q9313_28615</name>
</gene>
<dbReference type="AlphaFoldDB" id="A0AA50CSQ0"/>
<evidence type="ECO:0000313" key="3">
    <source>
        <dbReference type="Proteomes" id="UP001234585"/>
    </source>
</evidence>
<geneLocation type="plasmid" evidence="2 3">
    <name>unnamed7</name>
</geneLocation>
<dbReference type="EMBL" id="CP132309">
    <property type="protein sequence ID" value="WLS01363.1"/>
    <property type="molecule type" value="Genomic_DNA"/>
</dbReference>
<accession>A0AA50CSQ0</accession>
<keyword evidence="3" id="KW-1185">Reference proteome</keyword>